<evidence type="ECO:0000313" key="2">
    <source>
        <dbReference type="Proteomes" id="UP001472677"/>
    </source>
</evidence>
<accession>A0ABR2BRH3</accession>
<organism evidence="1 2">
    <name type="scientific">Hibiscus sabdariffa</name>
    <name type="common">roselle</name>
    <dbReference type="NCBI Taxonomy" id="183260"/>
    <lineage>
        <taxon>Eukaryota</taxon>
        <taxon>Viridiplantae</taxon>
        <taxon>Streptophyta</taxon>
        <taxon>Embryophyta</taxon>
        <taxon>Tracheophyta</taxon>
        <taxon>Spermatophyta</taxon>
        <taxon>Magnoliopsida</taxon>
        <taxon>eudicotyledons</taxon>
        <taxon>Gunneridae</taxon>
        <taxon>Pentapetalae</taxon>
        <taxon>rosids</taxon>
        <taxon>malvids</taxon>
        <taxon>Malvales</taxon>
        <taxon>Malvaceae</taxon>
        <taxon>Malvoideae</taxon>
        <taxon>Hibiscus</taxon>
    </lineage>
</organism>
<keyword evidence="2" id="KW-1185">Reference proteome</keyword>
<proteinExistence type="predicted"/>
<evidence type="ECO:0000313" key="1">
    <source>
        <dbReference type="EMBL" id="KAK8509744.1"/>
    </source>
</evidence>
<gene>
    <name evidence="1" type="ORF">V6N12_001820</name>
</gene>
<protein>
    <submittedName>
        <fullName evidence="1">Uncharacterized protein</fullName>
    </submittedName>
</protein>
<sequence>MHPSMLPEELSPYQNLLVSMDQCSHNPFSCWLRWKLGISIISHNPLHINLYKDVGFSAESKSELSSDEIDIGIVKSVHCKLVLFLVPIYNHMFSFSINKNQTHSIETRKETINCLPFLSELHREEKLPHCCRNISSKQRLNSLKPNGDSMNVDMATGMVLYSAYHGCKVLAWLQTEYSYLH</sequence>
<dbReference type="EMBL" id="JBBPBM010000090">
    <property type="protein sequence ID" value="KAK8509744.1"/>
    <property type="molecule type" value="Genomic_DNA"/>
</dbReference>
<comment type="caution">
    <text evidence="1">The sequence shown here is derived from an EMBL/GenBank/DDBJ whole genome shotgun (WGS) entry which is preliminary data.</text>
</comment>
<dbReference type="Proteomes" id="UP001472677">
    <property type="component" value="Unassembled WGS sequence"/>
</dbReference>
<name>A0ABR2BRH3_9ROSI</name>
<reference evidence="1 2" key="1">
    <citation type="journal article" date="2024" name="G3 (Bethesda)">
        <title>Genome assembly of Hibiscus sabdariffa L. provides insights into metabolisms of medicinal natural products.</title>
        <authorList>
            <person name="Kim T."/>
        </authorList>
    </citation>
    <scope>NUCLEOTIDE SEQUENCE [LARGE SCALE GENOMIC DNA]</scope>
    <source>
        <strain evidence="1">TK-2024</strain>
        <tissue evidence="1">Old leaves</tissue>
    </source>
</reference>